<evidence type="ECO:0000313" key="7">
    <source>
        <dbReference type="Proteomes" id="UP000054526"/>
    </source>
</evidence>
<dbReference type="SUPFAM" id="SSF53659">
    <property type="entry name" value="Isocitrate/Isopropylmalate dehydrogenase-like"/>
    <property type="match status" value="1"/>
</dbReference>
<dbReference type="InterPro" id="IPR005255">
    <property type="entry name" value="PdxA_fam"/>
</dbReference>
<organism evidence="6 7">
    <name type="scientific">Cohnella kolymensis</name>
    <dbReference type="NCBI Taxonomy" id="1590652"/>
    <lineage>
        <taxon>Bacteria</taxon>
        <taxon>Bacillati</taxon>
        <taxon>Bacillota</taxon>
        <taxon>Bacilli</taxon>
        <taxon>Bacillales</taxon>
        <taxon>Paenibacillaceae</taxon>
        <taxon>Cohnella</taxon>
    </lineage>
</organism>
<evidence type="ECO:0000313" key="6">
    <source>
        <dbReference type="EMBL" id="KIL35476.1"/>
    </source>
</evidence>
<evidence type="ECO:0000256" key="1">
    <source>
        <dbReference type="ARBA" id="ARBA00001968"/>
    </source>
</evidence>
<evidence type="ECO:0000256" key="4">
    <source>
        <dbReference type="ARBA" id="ARBA00023002"/>
    </source>
</evidence>
<accession>A0ABR5A347</accession>
<dbReference type="PANTHER" id="PTHR30004">
    <property type="entry name" value="4-HYDROXYTHREONINE-4-PHOSPHATE DEHYDROGENASE"/>
    <property type="match status" value="1"/>
</dbReference>
<dbReference type="Proteomes" id="UP000054526">
    <property type="component" value="Unassembled WGS sequence"/>
</dbReference>
<sequence>MTFTNKPIIAVTIGDPAGIGPEISLKALSESNIYEVCRPIVIGDAKVLEWYINNFGLSLRLNIINDVCDASFTNGTVDVIHVDNVDMNLLRIGEIDAMNGLAMLEYTDRAVALALEDQVHAVIGGPHTKKAVELAGTQFDGYPGYVAQLTGLNENETFLMLVSENLRIVNVTLHVSLRQALNMINKDLVLKAIHATDKALRNLGISTPKIAVAGLNPHAGEQGMFGTEEINEINPAIAEARDKGVNVQGSFGSDTMLIDWQQNNYDAYVCMYHDQAHLPAKLLAFDKITAFTIGTPVFFCTVGHGSAPDIAGKGIASAGSMIESIRLISHATVTV</sequence>
<comment type="similarity">
    <text evidence="2">Belongs to the PdxA family. PdxA2 subfamily.</text>
</comment>
<evidence type="ECO:0000256" key="5">
    <source>
        <dbReference type="ARBA" id="ARBA00023027"/>
    </source>
</evidence>
<keyword evidence="5" id="KW-0520">NAD</keyword>
<gene>
    <name evidence="6" type="ORF">SD71_13210</name>
</gene>
<keyword evidence="4" id="KW-0560">Oxidoreductase</keyword>
<dbReference type="RefSeq" id="WP_041063951.1">
    <property type="nucleotide sequence ID" value="NZ_JXAL01000021.1"/>
</dbReference>
<evidence type="ECO:0000256" key="3">
    <source>
        <dbReference type="ARBA" id="ARBA00022723"/>
    </source>
</evidence>
<comment type="cofactor">
    <cofactor evidence="1">
        <name>a divalent metal cation</name>
        <dbReference type="ChEBI" id="CHEBI:60240"/>
    </cofactor>
</comment>
<dbReference type="PANTHER" id="PTHR30004:SF6">
    <property type="entry name" value="D-THREONATE 4-PHOSPHATE DEHYDROGENASE"/>
    <property type="match status" value="1"/>
</dbReference>
<evidence type="ECO:0000256" key="2">
    <source>
        <dbReference type="ARBA" id="ARBA00009464"/>
    </source>
</evidence>
<evidence type="ECO:0008006" key="8">
    <source>
        <dbReference type="Google" id="ProtNLM"/>
    </source>
</evidence>
<dbReference type="Gene3D" id="3.40.718.10">
    <property type="entry name" value="Isopropylmalate Dehydrogenase"/>
    <property type="match status" value="1"/>
</dbReference>
<proteinExistence type="inferred from homology"/>
<comment type="caution">
    <text evidence="6">The sequence shown here is derived from an EMBL/GenBank/DDBJ whole genome shotgun (WGS) entry which is preliminary data.</text>
</comment>
<keyword evidence="3" id="KW-0479">Metal-binding</keyword>
<dbReference type="EMBL" id="JXAL01000021">
    <property type="protein sequence ID" value="KIL35476.1"/>
    <property type="molecule type" value="Genomic_DNA"/>
</dbReference>
<protein>
    <recommendedName>
        <fullName evidence="8">4-hydroxythreonine-4-phosphate dehydrogenase</fullName>
    </recommendedName>
</protein>
<name>A0ABR5A347_9BACL</name>
<dbReference type="Pfam" id="PF04166">
    <property type="entry name" value="PdxA"/>
    <property type="match status" value="1"/>
</dbReference>
<reference evidence="6 7" key="1">
    <citation type="submission" date="2014-12" db="EMBL/GenBank/DDBJ databases">
        <title>Draft genome sequence of Cohnella kolymensis strain B-2846.</title>
        <authorList>
            <person name="Karlyshev A.V."/>
            <person name="Kudryashova E.B."/>
        </authorList>
    </citation>
    <scope>NUCLEOTIDE SEQUENCE [LARGE SCALE GENOMIC DNA]</scope>
    <source>
        <strain evidence="6 7">VKM B-2846</strain>
    </source>
</reference>
<keyword evidence="7" id="KW-1185">Reference proteome</keyword>